<feature type="domain" description="Cns1/TTC4 wheel" evidence="4">
    <location>
        <begin position="258"/>
        <end position="317"/>
    </location>
</feature>
<dbReference type="Gene3D" id="1.25.40.10">
    <property type="entry name" value="Tetratricopeptide repeat domain"/>
    <property type="match status" value="1"/>
</dbReference>
<proteinExistence type="inferred from homology"/>
<keyword evidence="5" id="KW-1185">Reference proteome</keyword>
<evidence type="ECO:0000313" key="6">
    <source>
        <dbReference type="WBParaSite" id="TMUE_2000006086.1"/>
    </source>
</evidence>
<name>A0A5S6QFD4_TRIMR</name>
<dbReference type="Proteomes" id="UP000046395">
    <property type="component" value="Unassembled WGS sequence"/>
</dbReference>
<keyword evidence="2" id="KW-0802">TPR repeat</keyword>
<reference evidence="6" key="1">
    <citation type="submission" date="2019-12" db="UniProtKB">
        <authorList>
            <consortium name="WormBaseParasite"/>
        </authorList>
    </citation>
    <scope>IDENTIFICATION</scope>
</reference>
<evidence type="ECO:0000256" key="2">
    <source>
        <dbReference type="ARBA" id="ARBA00022803"/>
    </source>
</evidence>
<dbReference type="InterPro" id="IPR044059">
    <property type="entry name" value="Csn1/TTC4_wheel"/>
</dbReference>
<dbReference type="STRING" id="70415.A0A5S6QFD4"/>
<accession>A0A5S6QFD4</accession>
<evidence type="ECO:0000256" key="1">
    <source>
        <dbReference type="ARBA" id="ARBA00022737"/>
    </source>
</evidence>
<dbReference type="GO" id="GO:0030544">
    <property type="term" value="F:Hsp70 protein binding"/>
    <property type="evidence" value="ECO:0007669"/>
    <property type="project" value="TreeGrafter"/>
</dbReference>
<protein>
    <submittedName>
        <fullName evidence="6">Cns1/TTC4 wheel domain-containing protein</fullName>
    </submittedName>
</protein>
<dbReference type="PANTHER" id="PTHR46035:SF1">
    <property type="entry name" value="TETRATRICOPEPTIDE REPEAT PROTEIN 4"/>
    <property type="match status" value="1"/>
</dbReference>
<sequence>MRESDSDDDFETCRARWMDSLEKPFSFDDMLKELESHPAFMKKMPDDGNISDEILALQMLKYDEEESAEGQALGLKNDGNKWFELKQYRRAIDDYTEGIKKQCIDKELNAVLYSNRAAANLRLGNVRSALRDCSFARKFSPAYWKAVSRGVLCLIRLHQPSEAMEWLSEYASNCTKPLPQDFDSMHAKVENELHKVEQQRAITDRRVQEEDACKMRLLASFEERRLKFLSSESHTGGFDWSILEVNLHGANSHVHFDEHGALIWPVLLKYPEFETEDFICNFHECNTFAEELEIILSCDEGEPRLPAYGVQNIEIYYLLKDTENAYRCLPITCTLLEAITQKDYWIDRGLPTFYCLSRASSFFQKFLARKVVLSK</sequence>
<dbReference type="SUPFAM" id="SSF48452">
    <property type="entry name" value="TPR-like"/>
    <property type="match status" value="1"/>
</dbReference>
<dbReference type="AlphaFoldDB" id="A0A5S6QFD4"/>
<dbReference type="InterPro" id="IPR019734">
    <property type="entry name" value="TPR_rpt"/>
</dbReference>
<dbReference type="GO" id="GO:0005829">
    <property type="term" value="C:cytosol"/>
    <property type="evidence" value="ECO:0007669"/>
    <property type="project" value="TreeGrafter"/>
</dbReference>
<dbReference type="SMART" id="SM00028">
    <property type="entry name" value="TPR"/>
    <property type="match status" value="2"/>
</dbReference>
<evidence type="ECO:0000259" key="4">
    <source>
        <dbReference type="Pfam" id="PF18972"/>
    </source>
</evidence>
<dbReference type="Pfam" id="PF18972">
    <property type="entry name" value="Wheel"/>
    <property type="match status" value="1"/>
</dbReference>
<evidence type="ECO:0000313" key="5">
    <source>
        <dbReference type="Proteomes" id="UP000046395"/>
    </source>
</evidence>
<keyword evidence="1" id="KW-0677">Repeat</keyword>
<dbReference type="WBParaSite" id="TMUE_2000006086.1">
    <property type="protein sequence ID" value="TMUE_2000006086.1"/>
    <property type="gene ID" value="WBGene00290896"/>
</dbReference>
<dbReference type="PANTHER" id="PTHR46035">
    <property type="entry name" value="TETRATRICOPEPTIDE REPEAT PROTEIN 4"/>
    <property type="match status" value="1"/>
</dbReference>
<dbReference type="InterPro" id="IPR011990">
    <property type="entry name" value="TPR-like_helical_dom_sf"/>
</dbReference>
<dbReference type="GO" id="GO:0006457">
    <property type="term" value="P:protein folding"/>
    <property type="evidence" value="ECO:0007669"/>
    <property type="project" value="TreeGrafter"/>
</dbReference>
<dbReference type="GO" id="GO:0051879">
    <property type="term" value="F:Hsp90 protein binding"/>
    <property type="evidence" value="ECO:0007669"/>
    <property type="project" value="InterPro"/>
</dbReference>
<comment type="similarity">
    <text evidence="3">Belongs to the TTC4 family.</text>
</comment>
<evidence type="ECO:0000256" key="3">
    <source>
        <dbReference type="ARBA" id="ARBA00023602"/>
    </source>
</evidence>
<organism evidence="5 6">
    <name type="scientific">Trichuris muris</name>
    <name type="common">Mouse whipworm</name>
    <dbReference type="NCBI Taxonomy" id="70415"/>
    <lineage>
        <taxon>Eukaryota</taxon>
        <taxon>Metazoa</taxon>
        <taxon>Ecdysozoa</taxon>
        <taxon>Nematoda</taxon>
        <taxon>Enoplea</taxon>
        <taxon>Dorylaimia</taxon>
        <taxon>Trichinellida</taxon>
        <taxon>Trichuridae</taxon>
        <taxon>Trichuris</taxon>
    </lineage>
</organism>
<dbReference type="GO" id="GO:0005634">
    <property type="term" value="C:nucleus"/>
    <property type="evidence" value="ECO:0007669"/>
    <property type="project" value="TreeGrafter"/>
</dbReference>